<keyword evidence="8" id="KW-1185">Reference proteome</keyword>
<dbReference type="InterPro" id="IPR050625">
    <property type="entry name" value="ParA/MinD_ATPase"/>
</dbReference>
<dbReference type="EMBL" id="AXNT01000077">
    <property type="protein sequence ID" value="KGM01896.1"/>
    <property type="molecule type" value="Genomic_DNA"/>
</dbReference>
<evidence type="ECO:0000313" key="7">
    <source>
        <dbReference type="EMBL" id="KGM01896.1"/>
    </source>
</evidence>
<evidence type="ECO:0000313" key="8">
    <source>
        <dbReference type="Proteomes" id="UP000029833"/>
    </source>
</evidence>
<dbReference type="OrthoDB" id="144620at2"/>
<feature type="compositionally biased region" description="Low complexity" evidence="4">
    <location>
        <begin position="388"/>
        <end position="399"/>
    </location>
</feature>
<dbReference type="PROSITE" id="PS50110">
    <property type="entry name" value="RESPONSE_REGULATORY"/>
    <property type="match status" value="1"/>
</dbReference>
<dbReference type="STRING" id="1408250.Q760_16655"/>
<dbReference type="GO" id="GO:0051782">
    <property type="term" value="P:negative regulation of cell division"/>
    <property type="evidence" value="ECO:0007669"/>
    <property type="project" value="TreeGrafter"/>
</dbReference>
<dbReference type="InterPro" id="IPR027417">
    <property type="entry name" value="P-loop_NTPase"/>
</dbReference>
<dbReference type="PANTHER" id="PTHR43384">
    <property type="entry name" value="SEPTUM SITE-DETERMINING PROTEIN MIND HOMOLOG, CHLOROPLASTIC-RELATED"/>
    <property type="match status" value="1"/>
</dbReference>
<feature type="transmembrane region" description="Helical" evidence="5">
    <location>
        <begin position="425"/>
        <end position="450"/>
    </location>
</feature>
<feature type="modified residue" description="4-aspartylphosphate" evidence="3">
    <location>
        <position position="56"/>
    </location>
</feature>
<dbReference type="Proteomes" id="UP000029833">
    <property type="component" value="Unassembled WGS sequence"/>
</dbReference>
<proteinExistence type="predicted"/>
<dbReference type="GO" id="GO:0005524">
    <property type="term" value="F:ATP binding"/>
    <property type="evidence" value="ECO:0007669"/>
    <property type="project" value="UniProtKB-KW"/>
</dbReference>
<organism evidence="7 8">
    <name type="scientific">Cellulomonas cellasea DSM 20118</name>
    <dbReference type="NCBI Taxonomy" id="1408250"/>
    <lineage>
        <taxon>Bacteria</taxon>
        <taxon>Bacillati</taxon>
        <taxon>Actinomycetota</taxon>
        <taxon>Actinomycetes</taxon>
        <taxon>Micrococcales</taxon>
        <taxon>Cellulomonadaceae</taxon>
        <taxon>Cellulomonas</taxon>
    </lineage>
</organism>
<protein>
    <recommendedName>
        <fullName evidence="6">Response regulatory domain-containing protein</fullName>
    </recommendedName>
</protein>
<evidence type="ECO:0000259" key="6">
    <source>
        <dbReference type="PROSITE" id="PS50110"/>
    </source>
</evidence>
<evidence type="ECO:0000256" key="4">
    <source>
        <dbReference type="SAM" id="MobiDB-lite"/>
    </source>
</evidence>
<evidence type="ECO:0000256" key="5">
    <source>
        <dbReference type="SAM" id="Phobius"/>
    </source>
</evidence>
<reference evidence="7 8" key="1">
    <citation type="submission" date="2013-10" db="EMBL/GenBank/DDBJ databases">
        <authorList>
            <person name="Wang G."/>
            <person name="Zhuang W."/>
        </authorList>
    </citation>
    <scope>NUCLEOTIDE SEQUENCE [LARGE SCALE GENOMIC DNA]</scope>
    <source>
        <strain evidence="7 8">DSM 20118</strain>
    </source>
</reference>
<dbReference type="Gene3D" id="3.40.50.2300">
    <property type="match status" value="1"/>
</dbReference>
<dbReference type="InterPro" id="IPR001789">
    <property type="entry name" value="Sig_transdc_resp-reg_receiver"/>
</dbReference>
<dbReference type="Gene3D" id="3.40.50.300">
    <property type="entry name" value="P-loop containing nucleotide triphosphate hydrolases"/>
    <property type="match status" value="1"/>
</dbReference>
<keyword evidence="5" id="KW-0472">Membrane</keyword>
<sequence length="528" mass="54482">MAIEILLATASERTRQRVGHMLAEAENLRLAHVAADGDGVEDTLARISGIDVVLVDEGLDGGRGHAVARAVGASNPLVGVVLLVESAGPEQFAAAMESGARSVISESSSLPEIVARLEAVAQWSAAARTAVSSELSGGRGGRVVAVAGAKGGVGASTVALLVAQGLTGARTVSVIDFDLQSGDLAAYAGVHTRRSVVDLVDIASEMSGRVLRETSYDIEGGLRLLPAPNEGERAEEMTAEAARALVNALRYQFDVSVIDVGSRLDDATALVLEYADVALLVATPDLPALRAARRSIAMWERLAVRNPSEVDVVLNRRSNRSEVQESLANRIVDAPVSLVIPDGGSVFESAMNTASILSASTPAHAAAAKVAALLERGTVERGSEGELVAAGPADGVAAPTEKRRGRRGRGRKGSDSGQSVVELPVAFGIGLLLFLVAAQCLGWGAGFLLARNAAQEGARTIGIAEAYDQASVDAARADALGELSGPWRSRASVSVGPDQVQVAITTPTIVPGLRLVSDATAAVFREPR</sequence>
<dbReference type="GO" id="GO:0016887">
    <property type="term" value="F:ATP hydrolysis activity"/>
    <property type="evidence" value="ECO:0007669"/>
    <property type="project" value="TreeGrafter"/>
</dbReference>
<comment type="caution">
    <text evidence="7">The sequence shown here is derived from an EMBL/GenBank/DDBJ whole genome shotgun (WGS) entry which is preliminary data.</text>
</comment>
<keyword evidence="1" id="KW-0547">Nucleotide-binding</keyword>
<dbReference type="RefSeq" id="WP_052104192.1">
    <property type="nucleotide sequence ID" value="NZ_AXNT01000077.1"/>
</dbReference>
<dbReference type="AlphaFoldDB" id="A0A0A0B9F5"/>
<feature type="domain" description="Response regulatory" evidence="6">
    <location>
        <begin position="4"/>
        <end position="121"/>
    </location>
</feature>
<keyword evidence="2" id="KW-0067">ATP-binding</keyword>
<accession>A0A0A0B9F5</accession>
<keyword evidence="5" id="KW-0812">Transmembrane</keyword>
<dbReference type="GO" id="GO:0009898">
    <property type="term" value="C:cytoplasmic side of plasma membrane"/>
    <property type="evidence" value="ECO:0007669"/>
    <property type="project" value="TreeGrafter"/>
</dbReference>
<gene>
    <name evidence="7" type="ORF">Q760_16655</name>
</gene>
<dbReference type="SUPFAM" id="SSF52540">
    <property type="entry name" value="P-loop containing nucleoside triphosphate hydrolases"/>
    <property type="match status" value="1"/>
</dbReference>
<dbReference type="SUPFAM" id="SSF52172">
    <property type="entry name" value="CheY-like"/>
    <property type="match status" value="1"/>
</dbReference>
<feature type="region of interest" description="Disordered" evidence="4">
    <location>
        <begin position="384"/>
        <end position="417"/>
    </location>
</feature>
<evidence type="ECO:0000256" key="1">
    <source>
        <dbReference type="ARBA" id="ARBA00022741"/>
    </source>
</evidence>
<dbReference type="GO" id="GO:0000160">
    <property type="term" value="P:phosphorelay signal transduction system"/>
    <property type="evidence" value="ECO:0007669"/>
    <property type="project" value="InterPro"/>
</dbReference>
<keyword evidence="3" id="KW-0597">Phosphoprotein</keyword>
<dbReference type="GO" id="GO:0005829">
    <property type="term" value="C:cytosol"/>
    <property type="evidence" value="ECO:0007669"/>
    <property type="project" value="TreeGrafter"/>
</dbReference>
<evidence type="ECO:0000256" key="3">
    <source>
        <dbReference type="PROSITE-ProRule" id="PRU00169"/>
    </source>
</evidence>
<dbReference type="InterPro" id="IPR011006">
    <property type="entry name" value="CheY-like_superfamily"/>
</dbReference>
<name>A0A0A0B9F5_9CELL</name>
<dbReference type="PANTHER" id="PTHR43384:SF6">
    <property type="entry name" value="SEPTUM SITE-DETERMINING PROTEIN MIND HOMOLOG, CHLOROPLASTIC"/>
    <property type="match status" value="1"/>
</dbReference>
<keyword evidence="5" id="KW-1133">Transmembrane helix</keyword>
<evidence type="ECO:0000256" key="2">
    <source>
        <dbReference type="ARBA" id="ARBA00022840"/>
    </source>
</evidence>